<dbReference type="InterPro" id="IPR000531">
    <property type="entry name" value="Beta-barrel_TonB"/>
</dbReference>
<organism evidence="8 9">
    <name type="scientific">Sphingomonas alpina</name>
    <dbReference type="NCBI Taxonomy" id="653931"/>
    <lineage>
        <taxon>Bacteria</taxon>
        <taxon>Pseudomonadati</taxon>
        <taxon>Pseudomonadota</taxon>
        <taxon>Alphaproteobacteria</taxon>
        <taxon>Sphingomonadales</taxon>
        <taxon>Sphingomonadaceae</taxon>
        <taxon>Sphingomonas</taxon>
    </lineage>
</organism>
<keyword evidence="9" id="KW-1185">Reference proteome</keyword>
<sequence>MTNTTTHRHVIRVILLASAAGIGLSPLAASAGELASATPLGTGVVLAAGEPAAEPTQDQTIPPADTADIAAEEGTNDDIIVTGARATQRSSISLKRDSSVIVDGLVSDEIGATPDNSVGDTLERITGVTADRFKGNANELSVRGLGPTLSFSTFNGREVSTAGPDRSVAFQQFPSELVNGVLVYKTQQADFLEGGVGGVIELRSLKPLDYGKRRIQAEFRADYQPKDNDVYQHDGIGYRANISYNDVFKTGIGDIGISIGYQRQDTTAPEDYYNANSAFQLCNTSANNAALVTGSASALITAGSGVNCAQATGSRTAAPSTGAPVIPVGETRGQTYYANSSRSFRTQKTAEVRDAIIGALQWRPSPDLEISFDGQYSKRNSLEDRNVLSIAEGLRGIQPLLIGNGSNGYSNGALISYRGNSNIENQLEKRQRNEEYLGGGLSFIWTPDRWTISADGSYSRSHRTETQKATRMRSTRRVGYTLTYVGDNVVPDVVFDNFDVTNPANFLADAATAVYARNRFVTDRKDEIWAGRFDVAREFDGFLTSIKVGGRVSNHDRTNDNARNTDLNTIAQIGTQTPAQLIAAANANCRVPFTTTSYMSGQGTNLTNWATFDNDCLFRTFTGSDDALPYPADGRDPSDINVRERIYAAYAMANFRSDSGSIPFSGNIGLRYVRTDITSIGYRQPYLITIDPNADNYTVAPDPLGAVSSNTAKGRYQYLLPSANIAFDLTDKLKLRLAGYRALARSGIESFGAGISITPQTSSVPGADNIVLNATTGNPNLKPLRAWNADASLELYASKDTLLAVAGYYKWVTGAVIGASTPIPTPITVTTQTQTPAGLGPRETRNLIINPVAPANDSETRHLYGVEVTANHAFTWLPSPLDGFGVTASANRAFADFEFPDTSTLANQLEPSNLIGLSKFTASGSVYFEKWGASLRASYRYRSSYYKPNGGTNREVRGADYINLSAQYNLTKNVQLKAQALNITGTKDVFYKGGYDSIAEVSNSGPQYFLGFRVRL</sequence>
<evidence type="ECO:0000256" key="1">
    <source>
        <dbReference type="ARBA" id="ARBA00004442"/>
    </source>
</evidence>
<proteinExistence type="inferred from homology"/>
<comment type="subcellular location">
    <subcellularLocation>
        <location evidence="1 4">Cell outer membrane</location>
    </subcellularLocation>
</comment>
<dbReference type="InterPro" id="IPR012910">
    <property type="entry name" value="Plug_dom"/>
</dbReference>
<feature type="signal peptide" evidence="5">
    <location>
        <begin position="1"/>
        <end position="31"/>
    </location>
</feature>
<evidence type="ECO:0000256" key="5">
    <source>
        <dbReference type="SAM" id="SignalP"/>
    </source>
</evidence>
<comment type="similarity">
    <text evidence="4">Belongs to the TonB-dependent receptor family.</text>
</comment>
<keyword evidence="5" id="KW-0732">Signal</keyword>
<dbReference type="PANTHER" id="PTHR40980:SF4">
    <property type="entry name" value="TONB-DEPENDENT RECEPTOR-LIKE BETA-BARREL DOMAIN-CONTAINING PROTEIN"/>
    <property type="match status" value="1"/>
</dbReference>
<gene>
    <name evidence="8" type="ORF">H3Z74_15820</name>
</gene>
<dbReference type="KEGG" id="spap:H3Z74_15820"/>
<keyword evidence="3" id="KW-0998">Cell outer membrane</keyword>
<evidence type="ECO:0000256" key="4">
    <source>
        <dbReference type="RuleBase" id="RU003357"/>
    </source>
</evidence>
<feature type="domain" description="TonB-dependent receptor-like beta-barrel" evidence="6">
    <location>
        <begin position="473"/>
        <end position="983"/>
    </location>
</feature>
<dbReference type="Proteomes" id="UP000516148">
    <property type="component" value="Chromosome"/>
</dbReference>
<dbReference type="AlphaFoldDB" id="A0A7H0LEX1"/>
<dbReference type="Gene3D" id="2.40.170.20">
    <property type="entry name" value="TonB-dependent receptor, beta-barrel domain"/>
    <property type="match status" value="1"/>
</dbReference>
<protein>
    <submittedName>
        <fullName evidence="8">TonB-dependent receptor</fullName>
    </submittedName>
</protein>
<feature type="chain" id="PRO_5028904221" evidence="5">
    <location>
        <begin position="32"/>
        <end position="1016"/>
    </location>
</feature>
<dbReference type="RefSeq" id="WP_187760553.1">
    <property type="nucleotide sequence ID" value="NZ_CP061038.1"/>
</dbReference>
<dbReference type="Gene3D" id="2.170.130.10">
    <property type="entry name" value="TonB-dependent receptor, plug domain"/>
    <property type="match status" value="1"/>
</dbReference>
<dbReference type="Pfam" id="PF00593">
    <property type="entry name" value="TonB_dep_Rec_b-barrel"/>
    <property type="match status" value="1"/>
</dbReference>
<evidence type="ECO:0000256" key="3">
    <source>
        <dbReference type="ARBA" id="ARBA00023237"/>
    </source>
</evidence>
<dbReference type="NCBIfam" id="TIGR01782">
    <property type="entry name" value="TonB-Xanth-Caul"/>
    <property type="match status" value="1"/>
</dbReference>
<dbReference type="InterPro" id="IPR037066">
    <property type="entry name" value="Plug_dom_sf"/>
</dbReference>
<keyword evidence="8" id="KW-0675">Receptor</keyword>
<evidence type="ECO:0000313" key="8">
    <source>
        <dbReference type="EMBL" id="QNQ08224.1"/>
    </source>
</evidence>
<accession>A0A7H0LEX1</accession>
<dbReference type="EMBL" id="CP061038">
    <property type="protein sequence ID" value="QNQ08224.1"/>
    <property type="molecule type" value="Genomic_DNA"/>
</dbReference>
<name>A0A7H0LEX1_9SPHN</name>
<reference evidence="8 9" key="1">
    <citation type="submission" date="2020-09" db="EMBL/GenBank/DDBJ databases">
        <title>Sphingomonas sp., a new species isolated from pork steak.</title>
        <authorList>
            <person name="Heidler von Heilborn D."/>
        </authorList>
    </citation>
    <scope>NUCLEOTIDE SEQUENCE [LARGE SCALE GENOMIC DNA]</scope>
    <source>
        <strain evidence="9">S8-3T</strain>
    </source>
</reference>
<dbReference type="InterPro" id="IPR036942">
    <property type="entry name" value="Beta-barrel_TonB_sf"/>
</dbReference>
<dbReference type="GO" id="GO:0009279">
    <property type="term" value="C:cell outer membrane"/>
    <property type="evidence" value="ECO:0007669"/>
    <property type="project" value="UniProtKB-SubCell"/>
</dbReference>
<evidence type="ECO:0000313" key="9">
    <source>
        <dbReference type="Proteomes" id="UP000516148"/>
    </source>
</evidence>
<keyword evidence="2 4" id="KW-0472">Membrane</keyword>
<dbReference type="InterPro" id="IPR010104">
    <property type="entry name" value="TonB_rcpt_bac"/>
</dbReference>
<dbReference type="SUPFAM" id="SSF56935">
    <property type="entry name" value="Porins"/>
    <property type="match status" value="1"/>
</dbReference>
<dbReference type="Pfam" id="PF07715">
    <property type="entry name" value="Plug"/>
    <property type="match status" value="1"/>
</dbReference>
<dbReference type="PANTHER" id="PTHR40980">
    <property type="entry name" value="PLUG DOMAIN-CONTAINING PROTEIN"/>
    <property type="match status" value="1"/>
</dbReference>
<evidence type="ECO:0000256" key="2">
    <source>
        <dbReference type="ARBA" id="ARBA00023136"/>
    </source>
</evidence>
<feature type="domain" description="TonB-dependent receptor plug" evidence="7">
    <location>
        <begin position="95"/>
        <end position="199"/>
    </location>
</feature>
<evidence type="ECO:0000259" key="7">
    <source>
        <dbReference type="Pfam" id="PF07715"/>
    </source>
</evidence>
<evidence type="ECO:0000259" key="6">
    <source>
        <dbReference type="Pfam" id="PF00593"/>
    </source>
</evidence>
<keyword evidence="4" id="KW-0798">TonB box</keyword>